<evidence type="ECO:0000313" key="2">
    <source>
        <dbReference type="Proteomes" id="UP001224890"/>
    </source>
</evidence>
<organism evidence="1 2">
    <name type="scientific">Colletotrichum godetiae</name>
    <dbReference type="NCBI Taxonomy" id="1209918"/>
    <lineage>
        <taxon>Eukaryota</taxon>
        <taxon>Fungi</taxon>
        <taxon>Dikarya</taxon>
        <taxon>Ascomycota</taxon>
        <taxon>Pezizomycotina</taxon>
        <taxon>Sordariomycetes</taxon>
        <taxon>Hypocreomycetidae</taxon>
        <taxon>Glomerellales</taxon>
        <taxon>Glomerellaceae</taxon>
        <taxon>Colletotrichum</taxon>
        <taxon>Colletotrichum acutatum species complex</taxon>
    </lineage>
</organism>
<evidence type="ECO:0000313" key="1">
    <source>
        <dbReference type="EMBL" id="KAK1701217.1"/>
    </source>
</evidence>
<sequence>MHVTETRKRGISSCLGCWQGHQSVKELLRMIWEIQATVNTEQGNLFFCSFGQLSVRGWAWNDSGAKSVGGQPMIRIASIQYGVGVDSDIWFDSNGLGLGNAHPGSWYKHTRRLFFSHGEKNHTKNQGFGNRGVSGFSYFGGDPFFLIFLLRGVLHRKVAPQEFFTCLFSPRPLLGTPGSARANNGVSWFFFDMEKEKGNLTASRGGFCWERCGLDHHHGFALEKGSDGGLLSYSFVLARTLAQDRAAT</sequence>
<proteinExistence type="predicted"/>
<keyword evidence="2" id="KW-1185">Reference proteome</keyword>
<dbReference type="GeneID" id="85450030"/>
<gene>
    <name evidence="1" type="ORF">BDP55DRAFT_13030</name>
</gene>
<dbReference type="RefSeq" id="XP_060436972.1">
    <property type="nucleotide sequence ID" value="XM_060565504.1"/>
</dbReference>
<reference evidence="1" key="1">
    <citation type="submission" date="2021-06" db="EMBL/GenBank/DDBJ databases">
        <title>Comparative genomics, transcriptomics and evolutionary studies reveal genomic signatures of adaptation to plant cell wall in hemibiotrophic fungi.</title>
        <authorList>
            <consortium name="DOE Joint Genome Institute"/>
            <person name="Baroncelli R."/>
            <person name="Diaz J.F."/>
            <person name="Benocci T."/>
            <person name="Peng M."/>
            <person name="Battaglia E."/>
            <person name="Haridas S."/>
            <person name="Andreopoulos W."/>
            <person name="Labutti K."/>
            <person name="Pangilinan J."/>
            <person name="Floch G.L."/>
            <person name="Makela M.R."/>
            <person name="Henrissat B."/>
            <person name="Grigoriev I.V."/>
            <person name="Crouch J.A."/>
            <person name="De Vries R.P."/>
            <person name="Sukno S.A."/>
            <person name="Thon M.R."/>
        </authorList>
    </citation>
    <scope>NUCLEOTIDE SEQUENCE</scope>
    <source>
        <strain evidence="1">CBS 193.32</strain>
    </source>
</reference>
<dbReference type="AlphaFoldDB" id="A0AAJ0AZL1"/>
<dbReference type="Proteomes" id="UP001224890">
    <property type="component" value="Unassembled WGS sequence"/>
</dbReference>
<name>A0AAJ0AZL1_9PEZI</name>
<comment type="caution">
    <text evidence="1">The sequence shown here is derived from an EMBL/GenBank/DDBJ whole genome shotgun (WGS) entry which is preliminary data.</text>
</comment>
<dbReference type="EMBL" id="JAHMHR010000001">
    <property type="protein sequence ID" value="KAK1701217.1"/>
    <property type="molecule type" value="Genomic_DNA"/>
</dbReference>
<protein>
    <submittedName>
        <fullName evidence="1">Uncharacterized protein</fullName>
    </submittedName>
</protein>
<accession>A0AAJ0AZL1</accession>